<feature type="region of interest" description="Disordered" evidence="1">
    <location>
        <begin position="1"/>
        <end position="24"/>
    </location>
</feature>
<name>A0A1Y2DQD5_9PEZI</name>
<evidence type="ECO:0000313" key="3">
    <source>
        <dbReference type="Proteomes" id="UP000193689"/>
    </source>
</evidence>
<evidence type="ECO:0000313" key="2">
    <source>
        <dbReference type="EMBL" id="ORY60865.1"/>
    </source>
</evidence>
<dbReference type="PANTHER" id="PTHR46411">
    <property type="entry name" value="FAMILY ATPASE, PUTATIVE-RELATED"/>
    <property type="match status" value="1"/>
</dbReference>
<feature type="compositionally biased region" description="Polar residues" evidence="1">
    <location>
        <begin position="1"/>
        <end position="17"/>
    </location>
</feature>
<dbReference type="AlphaFoldDB" id="A0A1Y2DQD5"/>
<dbReference type="RefSeq" id="XP_040713092.1">
    <property type="nucleotide sequence ID" value="XM_040858631.1"/>
</dbReference>
<keyword evidence="3" id="KW-1185">Reference proteome</keyword>
<gene>
    <name evidence="2" type="ORF">BCR38DRAFT_411976</name>
</gene>
<comment type="caution">
    <text evidence="2">The sequence shown here is derived from an EMBL/GenBank/DDBJ whole genome shotgun (WGS) entry which is preliminary data.</text>
</comment>
<dbReference type="EMBL" id="MCFJ01000011">
    <property type="protein sequence ID" value="ORY60865.1"/>
    <property type="molecule type" value="Genomic_DNA"/>
</dbReference>
<protein>
    <submittedName>
        <fullName evidence="2">Uncharacterized protein</fullName>
    </submittedName>
</protein>
<accession>A0A1Y2DQD5</accession>
<dbReference type="OrthoDB" id="4661770at2759"/>
<dbReference type="STRING" id="1141098.A0A1Y2DQD5"/>
<dbReference type="GeneID" id="63774843"/>
<proteinExistence type="predicted"/>
<dbReference type="Proteomes" id="UP000193689">
    <property type="component" value="Unassembled WGS sequence"/>
</dbReference>
<dbReference type="PANTHER" id="PTHR46411:SF3">
    <property type="entry name" value="AAA+ ATPASE DOMAIN-CONTAINING PROTEIN"/>
    <property type="match status" value="1"/>
</dbReference>
<sequence length="254" mass="28494">MRWNRNNPDSRQYTGKSGKNFHRSHEEQDSEYHLLCCRERQGVGHLVVGYETSQPTAPRSSGAWKTLTVESVALLAGQRPFSFEVLDIGIEGNIMEAKLQKIFDLTGLWEALIGSAEVDVFLETRDTNRSDIQRNTIVSSSSPMTSPSKVESVSLLTTLIHKNLRLGTYYDEKPFVDVSPECKGLNEDQRSRIFLEFIAQLEKKDLVKEVKALVDEVGKSKEFNGRQTRNMVSTAMSLANASDTDASCGYLEAH</sequence>
<evidence type="ECO:0000256" key="1">
    <source>
        <dbReference type="SAM" id="MobiDB-lite"/>
    </source>
</evidence>
<organism evidence="2 3">
    <name type="scientific">Pseudomassariella vexata</name>
    <dbReference type="NCBI Taxonomy" id="1141098"/>
    <lineage>
        <taxon>Eukaryota</taxon>
        <taxon>Fungi</taxon>
        <taxon>Dikarya</taxon>
        <taxon>Ascomycota</taxon>
        <taxon>Pezizomycotina</taxon>
        <taxon>Sordariomycetes</taxon>
        <taxon>Xylariomycetidae</taxon>
        <taxon>Amphisphaeriales</taxon>
        <taxon>Pseudomassariaceae</taxon>
        <taxon>Pseudomassariella</taxon>
    </lineage>
</organism>
<reference evidence="2 3" key="1">
    <citation type="submission" date="2016-07" db="EMBL/GenBank/DDBJ databases">
        <title>Pervasive Adenine N6-methylation of Active Genes in Fungi.</title>
        <authorList>
            <consortium name="DOE Joint Genome Institute"/>
            <person name="Mondo S.J."/>
            <person name="Dannebaum R.O."/>
            <person name="Kuo R.C."/>
            <person name="Labutti K."/>
            <person name="Haridas S."/>
            <person name="Kuo A."/>
            <person name="Salamov A."/>
            <person name="Ahrendt S.R."/>
            <person name="Lipzen A."/>
            <person name="Sullivan W."/>
            <person name="Andreopoulos W.B."/>
            <person name="Clum A."/>
            <person name="Lindquist E."/>
            <person name="Daum C."/>
            <person name="Ramamoorthy G.K."/>
            <person name="Gryganskyi A."/>
            <person name="Culley D."/>
            <person name="Magnuson J.K."/>
            <person name="James T.Y."/>
            <person name="O'Malley M.A."/>
            <person name="Stajich J.E."/>
            <person name="Spatafora J.W."/>
            <person name="Visel A."/>
            <person name="Grigoriev I.V."/>
        </authorList>
    </citation>
    <scope>NUCLEOTIDE SEQUENCE [LARGE SCALE GENOMIC DNA]</scope>
    <source>
        <strain evidence="2 3">CBS 129021</strain>
    </source>
</reference>
<dbReference type="InParanoid" id="A0A1Y2DQD5"/>